<feature type="compositionally biased region" description="Acidic residues" evidence="1">
    <location>
        <begin position="110"/>
        <end position="120"/>
    </location>
</feature>
<keyword evidence="3" id="KW-1185">Reference proteome</keyword>
<dbReference type="EMBL" id="CAKOGL010000055">
    <property type="protein sequence ID" value="CAH2109099.1"/>
    <property type="molecule type" value="Genomic_DNA"/>
</dbReference>
<dbReference type="Gene3D" id="4.10.60.10">
    <property type="entry name" value="Zinc finger, CCHC-type"/>
    <property type="match status" value="1"/>
</dbReference>
<dbReference type="Proteomes" id="UP001153954">
    <property type="component" value="Unassembled WGS sequence"/>
</dbReference>
<feature type="compositionally biased region" description="Polar residues" evidence="1">
    <location>
        <begin position="207"/>
        <end position="220"/>
    </location>
</feature>
<feature type="compositionally biased region" description="Basic residues" evidence="1">
    <location>
        <begin position="486"/>
        <end position="500"/>
    </location>
</feature>
<feature type="compositionally biased region" description="Low complexity" evidence="1">
    <location>
        <begin position="451"/>
        <end position="477"/>
    </location>
</feature>
<reference evidence="2" key="1">
    <citation type="submission" date="2022-03" db="EMBL/GenBank/DDBJ databases">
        <authorList>
            <person name="Tunstrom K."/>
        </authorList>
    </citation>
    <scope>NUCLEOTIDE SEQUENCE</scope>
</reference>
<comment type="caution">
    <text evidence="2">The sequence shown here is derived from an EMBL/GenBank/DDBJ whole genome shotgun (WGS) entry which is preliminary data.</text>
</comment>
<evidence type="ECO:0008006" key="4">
    <source>
        <dbReference type="Google" id="ProtNLM"/>
    </source>
</evidence>
<feature type="region of interest" description="Disordered" evidence="1">
    <location>
        <begin position="207"/>
        <end position="230"/>
    </location>
</feature>
<sequence length="593" mass="63279">MSEGGGEPPQPLDQRRRRGGRTGIPRSIVRRDIFDNTVEAVVPPPAPRPRIRIISTTTETTHRDADANFAAVVVEPTTSAEGAKRSRPVGSSPESTEDNEEEKRPRYESPESEEYEDVEPAAEGLTTATQAVVYENPPQSPPQMEQGPQQPQTYDLQVESAWPQDSTSYAALPSMIRASGPTCAISPQPGPSSASYAAVAAAPASPKTQASLKQQPQANATGAPRSGYPPITAECLPNWTRHFNNIRQRLGHATNARPLGKGVRFLPGSVEEFRVVQRYLTKAIEEDSSISWFCYSPEADLPSKVAIRGLPFDTPPEEVLAALQELGFPAEKCVRCAGGHLARDCPRSLEEPPTCANCGKAHTAKDRRCPVFKKEARKRGISLAPPCPTAPDTRKKGVGKRPPPPPTIQVAEEKDTEPPPLQLPKPAPRTTGAATTSKPAHGQEEGQMQEPTAPVTTLAPPANLPSSRRQSSGAAGACNTNDNQAKKKKKKKKRTKRAARPARSDPAAASTPQPRRATNAAVPECVPPPGQEAGIMPASSTGPANRPSGPDTSKIIRVFMEALTAILLAYTQGQDIVPAVSAGMAALSQLHSS</sequence>
<gene>
    <name evidence="2" type="ORF">EEDITHA_LOCUS22967</name>
</gene>
<dbReference type="AlphaFoldDB" id="A0AAU9VF13"/>
<evidence type="ECO:0000313" key="3">
    <source>
        <dbReference type="Proteomes" id="UP001153954"/>
    </source>
</evidence>
<name>A0AAU9VF13_EUPED</name>
<feature type="compositionally biased region" description="Low complexity" evidence="1">
    <location>
        <begin position="142"/>
        <end position="152"/>
    </location>
</feature>
<feature type="compositionally biased region" description="Pro residues" evidence="1">
    <location>
        <begin position="418"/>
        <end position="427"/>
    </location>
</feature>
<organism evidence="2 3">
    <name type="scientific">Euphydryas editha</name>
    <name type="common">Edith's checkerspot</name>
    <dbReference type="NCBI Taxonomy" id="104508"/>
    <lineage>
        <taxon>Eukaryota</taxon>
        <taxon>Metazoa</taxon>
        <taxon>Ecdysozoa</taxon>
        <taxon>Arthropoda</taxon>
        <taxon>Hexapoda</taxon>
        <taxon>Insecta</taxon>
        <taxon>Pterygota</taxon>
        <taxon>Neoptera</taxon>
        <taxon>Endopterygota</taxon>
        <taxon>Lepidoptera</taxon>
        <taxon>Glossata</taxon>
        <taxon>Ditrysia</taxon>
        <taxon>Papilionoidea</taxon>
        <taxon>Nymphalidae</taxon>
        <taxon>Nymphalinae</taxon>
        <taxon>Euphydryas</taxon>
    </lineage>
</organism>
<accession>A0AAU9VF13</accession>
<feature type="region of interest" description="Disordered" evidence="1">
    <location>
        <begin position="1"/>
        <end position="156"/>
    </location>
</feature>
<proteinExistence type="predicted"/>
<evidence type="ECO:0000313" key="2">
    <source>
        <dbReference type="EMBL" id="CAH2109099.1"/>
    </source>
</evidence>
<feature type="region of interest" description="Disordered" evidence="1">
    <location>
        <begin position="380"/>
        <end position="552"/>
    </location>
</feature>
<evidence type="ECO:0000256" key="1">
    <source>
        <dbReference type="SAM" id="MobiDB-lite"/>
    </source>
</evidence>
<protein>
    <recommendedName>
        <fullName evidence="4">Gag-like protein</fullName>
    </recommendedName>
</protein>